<dbReference type="Gene3D" id="2.40.37.10">
    <property type="entry name" value="Lyase, Ornithine Decarboxylase, Chain A, domain 1"/>
    <property type="match status" value="1"/>
</dbReference>
<evidence type="ECO:0000256" key="1">
    <source>
        <dbReference type="ARBA" id="ARBA00001933"/>
    </source>
</evidence>
<dbReference type="Proteomes" id="UP001617907">
    <property type="component" value="Unassembled WGS sequence"/>
</dbReference>
<dbReference type="InterPro" id="IPR022657">
    <property type="entry name" value="De-COase2_CS"/>
</dbReference>
<feature type="domain" description="Orn/DAP/Arg decarboxylase 2 C-terminal" evidence="4">
    <location>
        <begin position="15"/>
        <end position="366"/>
    </location>
</feature>
<name>A0ABW8HD00_9ACTN</name>
<dbReference type="InterPro" id="IPR022644">
    <property type="entry name" value="De-COase2_N"/>
</dbReference>
<dbReference type="InterPro" id="IPR000183">
    <property type="entry name" value="Orn/DAP/Arg_de-COase"/>
</dbReference>
<dbReference type="EMBL" id="JBIVPC010000011">
    <property type="protein sequence ID" value="MFJ6038652.1"/>
    <property type="molecule type" value="Genomic_DNA"/>
</dbReference>
<comment type="caution">
    <text evidence="6">The sequence shown here is derived from an EMBL/GenBank/DDBJ whole genome shotgun (WGS) entry which is preliminary data.</text>
</comment>
<evidence type="ECO:0000256" key="3">
    <source>
        <dbReference type="RuleBase" id="RU003737"/>
    </source>
</evidence>
<keyword evidence="7" id="KW-1185">Reference proteome</keyword>
<dbReference type="InterPro" id="IPR029066">
    <property type="entry name" value="PLP-binding_barrel"/>
</dbReference>
<dbReference type="PANTHER" id="PTHR43727:SF2">
    <property type="entry name" value="GROUP IV DECARBOXYLASE"/>
    <property type="match status" value="1"/>
</dbReference>
<evidence type="ECO:0000259" key="5">
    <source>
        <dbReference type="Pfam" id="PF02784"/>
    </source>
</evidence>
<dbReference type="Pfam" id="PF00278">
    <property type="entry name" value="Orn_DAP_Arg_deC"/>
    <property type="match status" value="1"/>
</dbReference>
<protein>
    <submittedName>
        <fullName evidence="6">Type III PLP-dependent enzyme</fullName>
    </submittedName>
</protein>
<evidence type="ECO:0000313" key="7">
    <source>
        <dbReference type="Proteomes" id="UP001617907"/>
    </source>
</evidence>
<dbReference type="PRINTS" id="PR01179">
    <property type="entry name" value="ODADCRBXLASE"/>
</dbReference>
<gene>
    <name evidence="6" type="ORF">ACIQFM_20610</name>
</gene>
<evidence type="ECO:0000313" key="6">
    <source>
        <dbReference type="EMBL" id="MFJ6038652.1"/>
    </source>
</evidence>
<dbReference type="PANTHER" id="PTHR43727">
    <property type="entry name" value="DIAMINOPIMELATE DECARBOXYLASE"/>
    <property type="match status" value="1"/>
</dbReference>
<comment type="cofactor">
    <cofactor evidence="1">
        <name>pyridoxal 5'-phosphate</name>
        <dbReference type="ChEBI" id="CHEBI:597326"/>
    </cofactor>
</comment>
<keyword evidence="2" id="KW-0663">Pyridoxal phosphate</keyword>
<dbReference type="Gene3D" id="3.20.20.10">
    <property type="entry name" value="Alanine racemase"/>
    <property type="match status" value="1"/>
</dbReference>
<reference evidence="6 7" key="1">
    <citation type="submission" date="2024-10" db="EMBL/GenBank/DDBJ databases">
        <title>The Natural Products Discovery Center: Release of the First 8490 Sequenced Strains for Exploring Actinobacteria Biosynthetic Diversity.</title>
        <authorList>
            <person name="Kalkreuter E."/>
            <person name="Kautsar S.A."/>
            <person name="Yang D."/>
            <person name="Bader C.D."/>
            <person name="Teijaro C.N."/>
            <person name="Fluegel L."/>
            <person name="Davis C.M."/>
            <person name="Simpson J.R."/>
            <person name="Lauterbach L."/>
            <person name="Steele A.D."/>
            <person name="Gui C."/>
            <person name="Meng S."/>
            <person name="Li G."/>
            <person name="Viehrig K."/>
            <person name="Ye F."/>
            <person name="Su P."/>
            <person name="Kiefer A.F."/>
            <person name="Nichols A."/>
            <person name="Cepeda A.J."/>
            <person name="Yan W."/>
            <person name="Fan B."/>
            <person name="Jiang Y."/>
            <person name="Adhikari A."/>
            <person name="Zheng C.-J."/>
            <person name="Schuster L."/>
            <person name="Cowan T.M."/>
            <person name="Smanski M.J."/>
            <person name="Chevrette M.G."/>
            <person name="De Carvalho L.P.S."/>
            <person name="Shen B."/>
        </authorList>
    </citation>
    <scope>NUCLEOTIDE SEQUENCE [LARGE SCALE GENOMIC DNA]</scope>
    <source>
        <strain evidence="6 7">NPDC093086</strain>
    </source>
</reference>
<dbReference type="SUPFAM" id="SSF50621">
    <property type="entry name" value="Alanine racemase C-terminal domain-like"/>
    <property type="match status" value="1"/>
</dbReference>
<dbReference type="InterPro" id="IPR009006">
    <property type="entry name" value="Ala_racemase/Decarboxylase_C"/>
</dbReference>
<evidence type="ECO:0000256" key="2">
    <source>
        <dbReference type="ARBA" id="ARBA00022898"/>
    </source>
</evidence>
<feature type="domain" description="Orn/DAP/Arg decarboxylase 2 N-terminal" evidence="5">
    <location>
        <begin position="31"/>
        <end position="275"/>
    </location>
</feature>
<dbReference type="SUPFAM" id="SSF51419">
    <property type="entry name" value="PLP-binding barrel"/>
    <property type="match status" value="1"/>
</dbReference>
<accession>A0ABW8HD00</accession>
<dbReference type="PROSITE" id="PS00879">
    <property type="entry name" value="ODR_DC_2_2"/>
    <property type="match status" value="1"/>
</dbReference>
<sequence>MTRYDALARRFGTPLYVYDLDRVTAARDDLFAALPESFDVFYALKANPHPEVAGALREAPGRACRAEISSTGELAAALAAGYAAADCLYTGPGKTEGELDEAVGSGVRTFSAESATDLARIGSVAVRHGVVAECLLRVNSASASARTSIRMTGTPSQFGFDSETLPEVLPALRDTPGTRLAGAHFFPLSNAKDEASLVAEFEHTIALAARLRDEHGLPLDFLDIGGGFSVPYAVPGDRAVYHGLRGGLEAALDRHLPTWRAGTPRIACESGRYLVGDSGTLLSSVVNTKESRGRSFVVLDAGINTLGGMSGLGRLLPVAVEPEEDSPAAVTASLVGPLCTPGDVLGREIKLPSLAPGDTVAIPNTGAYGATASLLTFLGRPAPAEAVVRGGEVVSVTRLRYERVHETVPPERPETAP</sequence>
<evidence type="ECO:0000259" key="4">
    <source>
        <dbReference type="Pfam" id="PF00278"/>
    </source>
</evidence>
<dbReference type="RefSeq" id="WP_053665162.1">
    <property type="nucleotide sequence ID" value="NZ_JAJSZE010000033.1"/>
</dbReference>
<dbReference type="Pfam" id="PF02784">
    <property type="entry name" value="Orn_Arg_deC_N"/>
    <property type="match status" value="1"/>
</dbReference>
<organism evidence="6 7">
    <name type="scientific">Streptomyces ardesiacus</name>
    <dbReference type="NCBI Taxonomy" id="285564"/>
    <lineage>
        <taxon>Bacteria</taxon>
        <taxon>Bacillati</taxon>
        <taxon>Actinomycetota</taxon>
        <taxon>Actinomycetes</taxon>
        <taxon>Kitasatosporales</taxon>
        <taxon>Streptomycetaceae</taxon>
        <taxon>Streptomyces</taxon>
    </lineage>
</organism>
<comment type="similarity">
    <text evidence="3">Belongs to the Orn/Lys/Arg decarboxylase class-II family.</text>
</comment>
<proteinExistence type="inferred from homology"/>
<dbReference type="InterPro" id="IPR022643">
    <property type="entry name" value="De-COase2_C"/>
</dbReference>